<dbReference type="EMBL" id="KZ293661">
    <property type="protein sequence ID" value="PBK91305.1"/>
    <property type="molecule type" value="Genomic_DNA"/>
</dbReference>
<dbReference type="Proteomes" id="UP000217790">
    <property type="component" value="Unassembled WGS sequence"/>
</dbReference>
<feature type="region of interest" description="Disordered" evidence="1">
    <location>
        <begin position="575"/>
        <end position="643"/>
    </location>
</feature>
<dbReference type="InParanoid" id="A0A2H3D7U3"/>
<dbReference type="AlphaFoldDB" id="A0A2H3D7U3"/>
<accession>A0A2H3D7U3</accession>
<evidence type="ECO:0000313" key="2">
    <source>
        <dbReference type="EMBL" id="PBK91305.1"/>
    </source>
</evidence>
<reference evidence="3" key="1">
    <citation type="journal article" date="2017" name="Nat. Ecol. Evol.">
        <title>Genome expansion and lineage-specific genetic innovations in the forest pathogenic fungi Armillaria.</title>
        <authorList>
            <person name="Sipos G."/>
            <person name="Prasanna A.N."/>
            <person name="Walter M.C."/>
            <person name="O'Connor E."/>
            <person name="Balint B."/>
            <person name="Krizsan K."/>
            <person name="Kiss B."/>
            <person name="Hess J."/>
            <person name="Varga T."/>
            <person name="Slot J."/>
            <person name="Riley R."/>
            <person name="Boka B."/>
            <person name="Rigling D."/>
            <person name="Barry K."/>
            <person name="Lee J."/>
            <person name="Mihaltcheva S."/>
            <person name="LaButti K."/>
            <person name="Lipzen A."/>
            <person name="Waldron R."/>
            <person name="Moloney N.M."/>
            <person name="Sperisen C."/>
            <person name="Kredics L."/>
            <person name="Vagvoelgyi C."/>
            <person name="Patrignani A."/>
            <person name="Fitzpatrick D."/>
            <person name="Nagy I."/>
            <person name="Doyle S."/>
            <person name="Anderson J.B."/>
            <person name="Grigoriev I.V."/>
            <person name="Gueldener U."/>
            <person name="Muensterkoetter M."/>
            <person name="Nagy L.G."/>
        </authorList>
    </citation>
    <scope>NUCLEOTIDE SEQUENCE [LARGE SCALE GENOMIC DNA]</scope>
    <source>
        <strain evidence="3">Ar21-2</strain>
    </source>
</reference>
<feature type="region of interest" description="Disordered" evidence="1">
    <location>
        <begin position="494"/>
        <end position="547"/>
    </location>
</feature>
<evidence type="ECO:0000256" key="1">
    <source>
        <dbReference type="SAM" id="MobiDB-lite"/>
    </source>
</evidence>
<name>A0A2H3D7U3_ARMGA</name>
<feature type="compositionally biased region" description="Polar residues" evidence="1">
    <location>
        <begin position="495"/>
        <end position="504"/>
    </location>
</feature>
<feature type="compositionally biased region" description="Basic and acidic residues" evidence="1">
    <location>
        <begin position="611"/>
        <end position="627"/>
    </location>
</feature>
<keyword evidence="3" id="KW-1185">Reference proteome</keyword>
<proteinExistence type="predicted"/>
<dbReference type="OrthoDB" id="2911172at2759"/>
<gene>
    <name evidence="2" type="ORF">ARMGADRAFT_1031526</name>
</gene>
<feature type="compositionally biased region" description="Acidic residues" evidence="1">
    <location>
        <begin position="505"/>
        <end position="516"/>
    </location>
</feature>
<sequence>MVEVGGAMDHPTQPVLPQTVDLTSVQSALARLHEITDAGDGRQANAFMWTIINNLWTSIGSAPNPILSARYPTKLVGQHLLCWIKEFLAYNVYEACHSYMRRMDIVIYESYSIETANDALIKQVVLFLDPNWFGRMTPFMCTEYARIRDINNYRKMQAFERAYEAEVGELGPEGMYSAVLMPVLKVTSNGSIVSDWEAHPNGRMADEWESDNEGEEEGVSAADLQAGHDFYSPELGDLCRADLPQRVADPSSPGIGDWSACNHMNTRHTRSLDPKEEPHRGLVRKKIVAGSVFKMGPRCLGICCNGKPARRNVARSKESLKLSREVVDDDIGMFQEHFEENPRWKYRNFSSVTCEGIVQLSKSSSSHMSALPNFTNFAFRCGQGMLSDWTEAHACSLYDSILADPVQHTKNTWTPAHIRWMMKSIWFCDKTAQLSRVTGVEASVLRRQQATIFRRIRPFIHQFCHPSIRENAVRSPSFRRDLSNIVGEFWLATSDPVSSDTDTGPSDEEGNDDEDVGYAAAERPASPMEVDPAAPEGEPSGDKTGEEWWGASETRVDSAAEQAAATLAALVAYGASSDDGSGEDEGEVEEGNDGEVEEEEDGEVEEEDRDADDKREEKEVDELEGRGASDAPPALKKKGYTRTGWPVDLNQRLRQGKTQPAMCAYMVEMEEEGVLEVRVFAPSPFFN</sequence>
<organism evidence="2 3">
    <name type="scientific">Armillaria gallica</name>
    <name type="common">Bulbous honey fungus</name>
    <name type="synonym">Armillaria bulbosa</name>
    <dbReference type="NCBI Taxonomy" id="47427"/>
    <lineage>
        <taxon>Eukaryota</taxon>
        <taxon>Fungi</taxon>
        <taxon>Dikarya</taxon>
        <taxon>Basidiomycota</taxon>
        <taxon>Agaricomycotina</taxon>
        <taxon>Agaricomycetes</taxon>
        <taxon>Agaricomycetidae</taxon>
        <taxon>Agaricales</taxon>
        <taxon>Marasmiineae</taxon>
        <taxon>Physalacriaceae</taxon>
        <taxon>Armillaria</taxon>
    </lineage>
</organism>
<feature type="compositionally biased region" description="Acidic residues" evidence="1">
    <location>
        <begin position="580"/>
        <end position="610"/>
    </location>
</feature>
<evidence type="ECO:0000313" key="3">
    <source>
        <dbReference type="Proteomes" id="UP000217790"/>
    </source>
</evidence>
<protein>
    <submittedName>
        <fullName evidence="2">Uncharacterized protein</fullName>
    </submittedName>
</protein>